<reference evidence="3" key="1">
    <citation type="journal article" date="2019" name="Int. J. Syst. Evol. Microbiol.">
        <title>The Global Catalogue of Microorganisms (GCM) 10K type strain sequencing project: providing services to taxonomists for standard genome sequencing and annotation.</title>
        <authorList>
            <consortium name="The Broad Institute Genomics Platform"/>
            <consortium name="The Broad Institute Genome Sequencing Center for Infectious Disease"/>
            <person name="Wu L."/>
            <person name="Ma J."/>
        </authorList>
    </citation>
    <scope>NUCLEOTIDE SEQUENCE [LARGE SCALE GENOMIC DNA]</scope>
    <source>
        <strain evidence="3">JCM 17626</strain>
    </source>
</reference>
<evidence type="ECO:0000313" key="3">
    <source>
        <dbReference type="Proteomes" id="UP001501772"/>
    </source>
</evidence>
<feature type="signal peptide" evidence="1">
    <location>
        <begin position="1"/>
        <end position="30"/>
    </location>
</feature>
<accession>A0ABP8BJA5</accession>
<evidence type="ECO:0000313" key="2">
    <source>
        <dbReference type="EMBL" id="GAA4208314.1"/>
    </source>
</evidence>
<organism evidence="2 3">
    <name type="scientific">Pedobacter jeongneungensis</name>
    <dbReference type="NCBI Taxonomy" id="947309"/>
    <lineage>
        <taxon>Bacteria</taxon>
        <taxon>Pseudomonadati</taxon>
        <taxon>Bacteroidota</taxon>
        <taxon>Sphingobacteriia</taxon>
        <taxon>Sphingobacteriales</taxon>
        <taxon>Sphingobacteriaceae</taxon>
        <taxon>Pedobacter</taxon>
    </lineage>
</organism>
<dbReference type="SUPFAM" id="SSF49478">
    <property type="entry name" value="Cna protein B-type domain"/>
    <property type="match status" value="1"/>
</dbReference>
<dbReference type="Pfam" id="PF10670">
    <property type="entry name" value="DUF4198"/>
    <property type="match status" value="1"/>
</dbReference>
<sequence>MLTVLKTENMKTKISLLVLFLAFSISSAFAHALWIETSAMGKKGQPQDVKVFFGEYEHNEPDTAAKWFSNLKDFKLVLTAPNGTTKVLTTSPDVLFYKASFTPDQDGTYKISVVHEVAAVYEKAKIEYYAFADVAVGASKINTVFPADAALTIRPDKHALKVGETAVHEVIYNKTPFANQKLTVVGPDKKGQPTETDAQGKFTFKPATKGSYFLEAFTEDKTPGKLNGKDYEKIWHLVTYTTEVK</sequence>
<evidence type="ECO:0008006" key="4">
    <source>
        <dbReference type="Google" id="ProtNLM"/>
    </source>
</evidence>
<evidence type="ECO:0000256" key="1">
    <source>
        <dbReference type="SAM" id="SignalP"/>
    </source>
</evidence>
<dbReference type="InterPro" id="IPR019613">
    <property type="entry name" value="DUF4198"/>
</dbReference>
<dbReference type="EMBL" id="BAABBY010000008">
    <property type="protein sequence ID" value="GAA4208314.1"/>
    <property type="molecule type" value="Genomic_DNA"/>
</dbReference>
<gene>
    <name evidence="2" type="ORF">GCM10022289_31970</name>
</gene>
<keyword evidence="1" id="KW-0732">Signal</keyword>
<name>A0ABP8BJA5_9SPHI</name>
<proteinExistence type="predicted"/>
<comment type="caution">
    <text evidence="2">The sequence shown here is derived from an EMBL/GenBank/DDBJ whole genome shotgun (WGS) entry which is preliminary data.</text>
</comment>
<feature type="chain" id="PRO_5046296696" description="GH25 family protein" evidence="1">
    <location>
        <begin position="31"/>
        <end position="245"/>
    </location>
</feature>
<keyword evidence="3" id="KW-1185">Reference proteome</keyword>
<protein>
    <recommendedName>
        <fullName evidence="4">GH25 family protein</fullName>
    </recommendedName>
</protein>
<dbReference type="Proteomes" id="UP001501772">
    <property type="component" value="Unassembled WGS sequence"/>
</dbReference>